<keyword evidence="6 8" id="KW-0275">Fatty acid biosynthesis</keyword>
<dbReference type="PANTHER" id="PTHR45266:SF3">
    <property type="entry name" value="OXALOACETATE DECARBOXYLASE ALPHA CHAIN"/>
    <property type="match status" value="1"/>
</dbReference>
<evidence type="ECO:0000313" key="11">
    <source>
        <dbReference type="EMBL" id="MDT2769740.1"/>
    </source>
</evidence>
<dbReference type="AlphaFoldDB" id="A0AAE4L1V5"/>
<dbReference type="PROSITE" id="PS00188">
    <property type="entry name" value="BIOTIN"/>
    <property type="match status" value="1"/>
</dbReference>
<dbReference type="Proteomes" id="UP001269061">
    <property type="component" value="Unassembled WGS sequence"/>
</dbReference>
<keyword evidence="7 8" id="KW-0092">Biotin</keyword>
<dbReference type="PANTHER" id="PTHR45266">
    <property type="entry name" value="OXALOACETATE DECARBOXYLASE ALPHA CHAIN"/>
    <property type="match status" value="1"/>
</dbReference>
<dbReference type="PROSITE" id="PS50968">
    <property type="entry name" value="BIOTINYL_LIPOYL"/>
    <property type="match status" value="1"/>
</dbReference>
<comment type="function">
    <text evidence="8">This protein is a component of the acetyl coenzyme A carboxylase complex; first, biotin carboxylase catalyzes the carboxylation of the carrier protein and then the transcarboxylase transfers the carboxyl group to form malonyl-CoA.</text>
</comment>
<dbReference type="CDD" id="cd06850">
    <property type="entry name" value="biotinyl_domain"/>
    <property type="match status" value="1"/>
</dbReference>
<dbReference type="InterPro" id="IPR001882">
    <property type="entry name" value="Biotin_BS"/>
</dbReference>
<keyword evidence="10" id="KW-0436">Ligase</keyword>
<keyword evidence="13" id="KW-1185">Reference proteome</keyword>
<evidence type="ECO:0000256" key="5">
    <source>
        <dbReference type="ARBA" id="ARBA00023098"/>
    </source>
</evidence>
<evidence type="ECO:0000256" key="6">
    <source>
        <dbReference type="ARBA" id="ARBA00023160"/>
    </source>
</evidence>
<gene>
    <name evidence="10" type="primary">accB</name>
    <name evidence="10" type="ORF">P7H00_08620</name>
    <name evidence="11" type="ORF">P7H46_02670</name>
</gene>
<dbReference type="GO" id="GO:0006633">
    <property type="term" value="P:fatty acid biosynthetic process"/>
    <property type="evidence" value="ECO:0007669"/>
    <property type="project" value="UniProtKB-KW"/>
</dbReference>
<dbReference type="GO" id="GO:0009317">
    <property type="term" value="C:acetyl-CoA carboxylase complex"/>
    <property type="evidence" value="ECO:0007669"/>
    <property type="project" value="InterPro"/>
</dbReference>
<evidence type="ECO:0000256" key="7">
    <source>
        <dbReference type="ARBA" id="ARBA00023267"/>
    </source>
</evidence>
<dbReference type="InterPro" id="IPR001249">
    <property type="entry name" value="AcCoA_biotinCC"/>
</dbReference>
<evidence type="ECO:0000256" key="8">
    <source>
        <dbReference type="RuleBase" id="RU364072"/>
    </source>
</evidence>
<evidence type="ECO:0000256" key="4">
    <source>
        <dbReference type="ARBA" id="ARBA00022832"/>
    </source>
</evidence>
<feature type="domain" description="Lipoyl-binding" evidence="9">
    <location>
        <begin position="79"/>
        <end position="155"/>
    </location>
</feature>
<evidence type="ECO:0000256" key="1">
    <source>
        <dbReference type="ARBA" id="ARBA00005194"/>
    </source>
</evidence>
<dbReference type="RefSeq" id="WP_115872626.1">
    <property type="nucleotide sequence ID" value="NZ_JARQAI010000011.1"/>
</dbReference>
<dbReference type="EMBL" id="JARQAI010000011">
    <property type="protein sequence ID" value="MDT2737191.1"/>
    <property type="molecule type" value="Genomic_DNA"/>
</dbReference>
<comment type="caution">
    <text evidence="10">The sequence shown here is derived from an EMBL/GenBank/DDBJ whole genome shotgun (WGS) entry which is preliminary data.</text>
</comment>
<evidence type="ECO:0000256" key="3">
    <source>
        <dbReference type="ARBA" id="ARBA00022516"/>
    </source>
</evidence>
<proteinExistence type="predicted"/>
<evidence type="ECO:0000313" key="12">
    <source>
        <dbReference type="Proteomes" id="UP001180842"/>
    </source>
</evidence>
<dbReference type="GO" id="GO:0003989">
    <property type="term" value="F:acetyl-CoA carboxylase activity"/>
    <property type="evidence" value="ECO:0007669"/>
    <property type="project" value="InterPro"/>
</dbReference>
<dbReference type="EMBL" id="JARQAZ010000002">
    <property type="protein sequence ID" value="MDT2769740.1"/>
    <property type="molecule type" value="Genomic_DNA"/>
</dbReference>
<dbReference type="Pfam" id="PF00364">
    <property type="entry name" value="Biotin_lipoyl"/>
    <property type="match status" value="1"/>
</dbReference>
<dbReference type="NCBIfam" id="TIGR00531">
    <property type="entry name" value="BCCP"/>
    <property type="match status" value="1"/>
</dbReference>
<evidence type="ECO:0000259" key="9">
    <source>
        <dbReference type="PROSITE" id="PS50968"/>
    </source>
</evidence>
<dbReference type="Proteomes" id="UP001180842">
    <property type="component" value="Unassembled WGS sequence"/>
</dbReference>
<name>A0AAE4L1V5_9ENTE</name>
<protein>
    <recommendedName>
        <fullName evidence="2 8">Biotin carboxyl carrier protein of acetyl-CoA carboxylase</fullName>
    </recommendedName>
</protein>
<keyword evidence="4 8" id="KW-0276">Fatty acid metabolism</keyword>
<sequence>MEIKEIKELLNQFNDSSLTEFDLREGSFELYMNKNQTSRQTAAPVQVEQSVETASAAPLASAAPMDSEPAPVVASKGEGKVITSPIVGIVYLQPSPEQAAYKAVGDPVKQGETVCIIEAMKLLNEITSDYDGIITEILVENEDVVEYGQPLFRIS</sequence>
<comment type="pathway">
    <text evidence="1 8">Lipid metabolism; fatty acid biosynthesis.</text>
</comment>
<evidence type="ECO:0000313" key="10">
    <source>
        <dbReference type="EMBL" id="MDT2737191.1"/>
    </source>
</evidence>
<dbReference type="PRINTS" id="PR01071">
    <property type="entry name" value="ACOABIOTINCC"/>
</dbReference>
<dbReference type="SUPFAM" id="SSF51230">
    <property type="entry name" value="Single hybrid motif"/>
    <property type="match status" value="1"/>
</dbReference>
<reference evidence="10 13" key="1">
    <citation type="submission" date="2023-03" db="EMBL/GenBank/DDBJ databases">
        <authorList>
            <person name="Shen W."/>
            <person name="Cai J."/>
        </authorList>
    </citation>
    <scope>NUCLEOTIDE SEQUENCE</scope>
    <source>
        <strain evidence="10">P69-2</strain>
        <strain evidence="11 13">Y59</strain>
    </source>
</reference>
<keyword evidence="3 8" id="KW-0444">Lipid biosynthesis</keyword>
<dbReference type="InterPro" id="IPR011053">
    <property type="entry name" value="Single_hybrid_motif"/>
</dbReference>
<dbReference type="InterPro" id="IPR050709">
    <property type="entry name" value="Biotin_Carboxyl_Carrier/Decarb"/>
</dbReference>
<evidence type="ECO:0000313" key="13">
    <source>
        <dbReference type="Proteomes" id="UP001269061"/>
    </source>
</evidence>
<dbReference type="InterPro" id="IPR000089">
    <property type="entry name" value="Biotin_lipoyl"/>
</dbReference>
<organism evidence="10 12">
    <name type="scientific">Enterococcus pseudoavium</name>
    <dbReference type="NCBI Taxonomy" id="44007"/>
    <lineage>
        <taxon>Bacteria</taxon>
        <taxon>Bacillati</taxon>
        <taxon>Bacillota</taxon>
        <taxon>Bacilli</taxon>
        <taxon>Lactobacillales</taxon>
        <taxon>Enterococcaceae</taxon>
        <taxon>Enterococcus</taxon>
    </lineage>
</organism>
<evidence type="ECO:0000256" key="2">
    <source>
        <dbReference type="ARBA" id="ARBA00017562"/>
    </source>
</evidence>
<dbReference type="Gene3D" id="2.40.50.100">
    <property type="match status" value="1"/>
</dbReference>
<keyword evidence="5 8" id="KW-0443">Lipid metabolism</keyword>
<accession>A0AAE4L1V5</accession>